<organism evidence="2 3">
    <name type="scientific">Skermanella stibiiresistens SB22</name>
    <dbReference type="NCBI Taxonomy" id="1385369"/>
    <lineage>
        <taxon>Bacteria</taxon>
        <taxon>Pseudomonadati</taxon>
        <taxon>Pseudomonadota</taxon>
        <taxon>Alphaproteobacteria</taxon>
        <taxon>Rhodospirillales</taxon>
        <taxon>Azospirillaceae</taxon>
        <taxon>Skermanella</taxon>
    </lineage>
</organism>
<evidence type="ECO:0000313" key="3">
    <source>
        <dbReference type="Proteomes" id="UP000019486"/>
    </source>
</evidence>
<name>W9GX92_9PROT</name>
<dbReference type="SUPFAM" id="SSF52833">
    <property type="entry name" value="Thioredoxin-like"/>
    <property type="match status" value="1"/>
</dbReference>
<evidence type="ECO:0000313" key="2">
    <source>
        <dbReference type="EMBL" id="EWY38424.1"/>
    </source>
</evidence>
<evidence type="ECO:0000256" key="1">
    <source>
        <dbReference type="SAM" id="SignalP"/>
    </source>
</evidence>
<dbReference type="STRING" id="1385369.N825_13100"/>
<dbReference type="RefSeq" id="WP_051512754.1">
    <property type="nucleotide sequence ID" value="NZ_AVFL01000018.1"/>
</dbReference>
<proteinExistence type="predicted"/>
<dbReference type="EMBL" id="AVFL01000018">
    <property type="protein sequence ID" value="EWY38424.1"/>
    <property type="molecule type" value="Genomic_DNA"/>
</dbReference>
<gene>
    <name evidence="2" type="ORF">N825_13100</name>
</gene>
<dbReference type="InterPro" id="IPR036249">
    <property type="entry name" value="Thioredoxin-like_sf"/>
</dbReference>
<protein>
    <submittedName>
        <fullName evidence="2">Signal peptide protein</fullName>
    </submittedName>
</protein>
<dbReference type="OrthoDB" id="9808254at2"/>
<reference evidence="2 3" key="1">
    <citation type="submission" date="2013-08" db="EMBL/GenBank/DDBJ databases">
        <title>The genome sequence of Skermanella stibiiresistens.</title>
        <authorList>
            <person name="Zhu W."/>
            <person name="Wang G."/>
        </authorList>
    </citation>
    <scope>NUCLEOTIDE SEQUENCE [LARGE SCALE GENOMIC DNA]</scope>
    <source>
        <strain evidence="2 3">SB22</strain>
    </source>
</reference>
<keyword evidence="1" id="KW-0732">Signal</keyword>
<dbReference type="PATRIC" id="fig|1385369.3.peg.4507"/>
<dbReference type="AlphaFoldDB" id="W9GX92"/>
<dbReference type="InterPro" id="IPR010634">
    <property type="entry name" value="DUF1223"/>
</dbReference>
<feature type="signal peptide" evidence="1">
    <location>
        <begin position="1"/>
        <end position="20"/>
    </location>
</feature>
<sequence length="272" mass="29115">MLGIAAIALPMGFLFSSVFADQPTVVELFTSEGCPASPAADALLSELAGRPDVLALSYHVKWWDGRGWNDPFASVGATRRQSDYNDALGRASVYTPQMIIDGASEVFGGHARAVGKAVAERRVEASKRLGVGLRERDGGLDITVPKGKPALVERNARVLMVRYDLNRGITVKAGENRGRRLNHSHVVREITDLGPWTGNAQTLRAPAARAGQGVAVLIQRFDAEGRPAEILGAARLERRLLGASLNPWEAVARMARHIRANRDGGAGGATPL</sequence>
<accession>W9GX92</accession>
<keyword evidence="3" id="KW-1185">Reference proteome</keyword>
<dbReference type="PANTHER" id="PTHR36057:SF1">
    <property type="entry name" value="LIPOPROTEIN LIPID ATTACHMENT SITE-LIKE PROTEIN, PUTATIVE (DUF1223)-RELATED"/>
    <property type="match status" value="1"/>
</dbReference>
<dbReference type="Proteomes" id="UP000019486">
    <property type="component" value="Unassembled WGS sequence"/>
</dbReference>
<comment type="caution">
    <text evidence="2">The sequence shown here is derived from an EMBL/GenBank/DDBJ whole genome shotgun (WGS) entry which is preliminary data.</text>
</comment>
<feature type="chain" id="PRO_5004920677" evidence="1">
    <location>
        <begin position="21"/>
        <end position="272"/>
    </location>
</feature>
<dbReference type="PANTHER" id="PTHR36057">
    <property type="match status" value="1"/>
</dbReference>
<dbReference type="Pfam" id="PF06764">
    <property type="entry name" value="DUF1223"/>
    <property type="match status" value="1"/>
</dbReference>